<dbReference type="InterPro" id="IPR015422">
    <property type="entry name" value="PyrdxlP-dep_Trfase_small"/>
</dbReference>
<dbReference type="InterPro" id="IPR015424">
    <property type="entry name" value="PyrdxlP-dep_Trfase"/>
</dbReference>
<dbReference type="Gene3D" id="3.40.640.10">
    <property type="entry name" value="Type I PLP-dependent aspartate aminotransferase-like (Major domain)"/>
    <property type="match status" value="1"/>
</dbReference>
<dbReference type="CDD" id="cd00609">
    <property type="entry name" value="AAT_like"/>
    <property type="match status" value="1"/>
</dbReference>
<dbReference type="Proteomes" id="UP000319384">
    <property type="component" value="Unassembled WGS sequence"/>
</dbReference>
<evidence type="ECO:0000313" key="1">
    <source>
        <dbReference type="EMBL" id="RZO25226.1"/>
    </source>
</evidence>
<dbReference type="PANTHER" id="PTHR43799:SF1">
    <property type="entry name" value="ASPARTATE AMINOTRANSFERASE"/>
    <property type="match status" value="1"/>
</dbReference>
<dbReference type="PANTHER" id="PTHR43799">
    <property type="entry name" value="AMINOTRANSFERASE, PUTATIVE-RELATED"/>
    <property type="match status" value="1"/>
</dbReference>
<evidence type="ECO:0000313" key="2">
    <source>
        <dbReference type="Proteomes" id="UP000319384"/>
    </source>
</evidence>
<gene>
    <name evidence="1" type="ORF">EVA95_03845</name>
</gene>
<organism evidence="1 2">
    <name type="scientific">SAR86 cluster bacterium</name>
    <dbReference type="NCBI Taxonomy" id="2030880"/>
    <lineage>
        <taxon>Bacteria</taxon>
        <taxon>Pseudomonadati</taxon>
        <taxon>Pseudomonadota</taxon>
        <taxon>Gammaproteobacteria</taxon>
        <taxon>SAR86 cluster</taxon>
    </lineage>
</organism>
<keyword evidence="1" id="KW-0032">Aminotransferase</keyword>
<proteinExistence type="predicted"/>
<comment type="caution">
    <text evidence="1">The sequence shown here is derived from an EMBL/GenBank/DDBJ whole genome shotgun (WGS) entry which is preliminary data.</text>
</comment>
<dbReference type="InterPro" id="IPR015421">
    <property type="entry name" value="PyrdxlP-dep_Trfase_major"/>
</dbReference>
<dbReference type="Pfam" id="PF12897">
    <property type="entry name" value="Asp_aminotransf"/>
    <property type="match status" value="1"/>
</dbReference>
<reference evidence="1 2" key="1">
    <citation type="submission" date="2019-02" db="EMBL/GenBank/DDBJ databases">
        <title>Prokaryotic population dynamics and viral predation in marine succession experiment using metagenomics: the confinement effect.</title>
        <authorList>
            <person name="Haro-Moreno J.M."/>
            <person name="Rodriguez-Valera F."/>
            <person name="Lopez-Perez M."/>
        </authorList>
    </citation>
    <scope>NUCLEOTIDE SEQUENCE [LARGE SCALE GENOMIC DNA]</scope>
    <source>
        <strain evidence="1">MED-G162</strain>
    </source>
</reference>
<name>A0A520MVM6_9GAMM</name>
<dbReference type="GO" id="GO:0004069">
    <property type="term" value="F:L-aspartate:2-oxoglutarate aminotransferase activity"/>
    <property type="evidence" value="ECO:0007669"/>
    <property type="project" value="InterPro"/>
</dbReference>
<dbReference type="AlphaFoldDB" id="A0A520MVM6"/>
<dbReference type="SUPFAM" id="SSF53383">
    <property type="entry name" value="PLP-dependent transferases"/>
    <property type="match status" value="1"/>
</dbReference>
<sequence length="409" mass="46349">MHQEIIARFNSLKEKQLSIDITRGKPDKNQLDLSDGLFGLSISKSSEDGLDLRNYGEPFGIKEARRLGSELLNTPIENVIAGEQSSLLLTYQTILSNYLFAEPMPWKDIEKPKFICPVPGFDRHFMMLEDFGIEAVPVPLNEDGIDINVFKDILNRDENFVGILCVPRHSNPSGETYSDENIRQLFEAGSNYSDNFLFLFDHAYLVHDFLPTRKQTPLWEIATESNVQNQTVITTSFSKVTFGGGGISFLASSGYSLDLIKRVRTTMIICPDKINQKRHVEFFKDIKTIKLHMEKHAELIRPKFEMVYSCLDKLDKDCGTFSRPTGGYFITYSTSKPIASKVVELCKKLGVFITPAGATHPNKYDPEDSVIRIAPTYVSIDELKNAMDVFRTSVEIIHFEVDIQFVDTS</sequence>
<dbReference type="InterPro" id="IPR024551">
    <property type="entry name" value="AspAT_Ic"/>
</dbReference>
<dbReference type="Gene3D" id="3.90.1150.10">
    <property type="entry name" value="Aspartate Aminotransferase, domain 1"/>
    <property type="match status" value="1"/>
</dbReference>
<dbReference type="EMBL" id="SHBH01000044">
    <property type="protein sequence ID" value="RZO25226.1"/>
    <property type="molecule type" value="Genomic_DNA"/>
</dbReference>
<protein>
    <submittedName>
        <fullName evidence="1">Aminotransferase class I/II-fold pyridoxal phosphate-dependent enzyme</fullName>
    </submittedName>
</protein>
<accession>A0A520MVM6</accession>
<keyword evidence="1" id="KW-0808">Transferase</keyword>